<name>W4MDC6_9BACT</name>
<dbReference type="InterPro" id="IPR001482">
    <property type="entry name" value="T2SS/T4SS_dom"/>
</dbReference>
<sequence>MHRIDTFLELVVQQKGSDLHLISGQPPRIRLHGTLYEVKYRQLTADETSGLLLDIMPDHVRREWESPSCHGVDFAYEIPSMSRFRINVLRHLNGVGAVIRTIPSELMSMEELGLPPILMSLCREKRGLILVTGPTGSGKSTTLAAMIDFINRDRKGHIITVEDPVEFTHNNKNSLISHREVGVHTPSFGAALHSAVREDPDVILVGELRDYETISLAVTAAETGILIFGTLHANGSAVTVDRIINVFPGALQPRIRSMLSSSLRGVISQQLVRRADGKGRLAALEILVNTPAVANLIREGKTDMIYNVIQSSSALGMQSLDSCLRKFVQDKIITGNEAYEKAVSKQDFVSLCEQE</sequence>
<organism evidence="3 4">
    <name type="scientific">Candidatus Entotheonella gemina</name>
    <dbReference type="NCBI Taxonomy" id="1429439"/>
    <lineage>
        <taxon>Bacteria</taxon>
        <taxon>Pseudomonadati</taxon>
        <taxon>Nitrospinota/Tectimicrobiota group</taxon>
        <taxon>Candidatus Tectimicrobiota</taxon>
        <taxon>Candidatus Entotheonellia</taxon>
        <taxon>Candidatus Entotheonellales</taxon>
        <taxon>Candidatus Entotheonellaceae</taxon>
        <taxon>Candidatus Entotheonella</taxon>
    </lineage>
</organism>
<dbReference type="PANTHER" id="PTHR30486">
    <property type="entry name" value="TWITCHING MOTILITY PROTEIN PILT"/>
    <property type="match status" value="1"/>
</dbReference>
<feature type="domain" description="Bacterial type II secretion system protein E" evidence="2">
    <location>
        <begin position="196"/>
        <end position="210"/>
    </location>
</feature>
<dbReference type="InterPro" id="IPR027417">
    <property type="entry name" value="P-loop_NTPase"/>
</dbReference>
<dbReference type="Proteomes" id="UP000019140">
    <property type="component" value="Unassembled WGS sequence"/>
</dbReference>
<dbReference type="PROSITE" id="PS00662">
    <property type="entry name" value="T2SP_E"/>
    <property type="match status" value="1"/>
</dbReference>
<dbReference type="Pfam" id="PF00437">
    <property type="entry name" value="T2SSE"/>
    <property type="match status" value="1"/>
</dbReference>
<dbReference type="AlphaFoldDB" id="W4MDC6"/>
<dbReference type="InterPro" id="IPR050921">
    <property type="entry name" value="T4SS_GSP_E_ATPase"/>
</dbReference>
<dbReference type="GO" id="GO:0005524">
    <property type="term" value="F:ATP binding"/>
    <property type="evidence" value="ECO:0007669"/>
    <property type="project" value="InterPro"/>
</dbReference>
<dbReference type="PANTHER" id="PTHR30486:SF6">
    <property type="entry name" value="TYPE IV PILUS RETRACTATION ATPASE PILT"/>
    <property type="match status" value="1"/>
</dbReference>
<accession>W4MDC6</accession>
<keyword evidence="4" id="KW-1185">Reference proteome</keyword>
<evidence type="ECO:0000256" key="1">
    <source>
        <dbReference type="ARBA" id="ARBA00006611"/>
    </source>
</evidence>
<dbReference type="EMBL" id="AZHX01000337">
    <property type="protein sequence ID" value="ETX07926.1"/>
    <property type="molecule type" value="Genomic_DNA"/>
</dbReference>
<dbReference type="HOGENOM" id="CLU_013446_4_0_7"/>
<protein>
    <submittedName>
        <fullName evidence="3">Twitching motility protein PilT</fullName>
    </submittedName>
</protein>
<dbReference type="GO" id="GO:0016887">
    <property type="term" value="F:ATP hydrolysis activity"/>
    <property type="evidence" value="ECO:0007669"/>
    <property type="project" value="InterPro"/>
</dbReference>
<dbReference type="SUPFAM" id="SSF52540">
    <property type="entry name" value="P-loop containing nucleoside triphosphate hydrolases"/>
    <property type="match status" value="1"/>
</dbReference>
<dbReference type="CDD" id="cd01131">
    <property type="entry name" value="PilT"/>
    <property type="match status" value="1"/>
</dbReference>
<dbReference type="SMART" id="SM00382">
    <property type="entry name" value="AAA"/>
    <property type="match status" value="1"/>
</dbReference>
<evidence type="ECO:0000313" key="4">
    <source>
        <dbReference type="Proteomes" id="UP000019140"/>
    </source>
</evidence>
<proteinExistence type="inferred from homology"/>
<evidence type="ECO:0000259" key="2">
    <source>
        <dbReference type="PROSITE" id="PS00662"/>
    </source>
</evidence>
<comment type="caution">
    <text evidence="3">The sequence shown here is derived from an EMBL/GenBank/DDBJ whole genome shotgun (WGS) entry which is preliminary data.</text>
</comment>
<evidence type="ECO:0000313" key="3">
    <source>
        <dbReference type="EMBL" id="ETX07926.1"/>
    </source>
</evidence>
<comment type="similarity">
    <text evidence="1">Belongs to the GSP E family.</text>
</comment>
<dbReference type="InterPro" id="IPR006321">
    <property type="entry name" value="PilT/PilU"/>
</dbReference>
<gene>
    <name evidence="3" type="ORF">ETSY2_08360</name>
</gene>
<dbReference type="PATRIC" id="fig|1429439.4.peg.1434"/>
<dbReference type="NCBIfam" id="TIGR01420">
    <property type="entry name" value="pilT_fam"/>
    <property type="match status" value="1"/>
</dbReference>
<reference evidence="3 4" key="1">
    <citation type="journal article" date="2014" name="Nature">
        <title>An environmental bacterial taxon with a large and distinct metabolic repertoire.</title>
        <authorList>
            <person name="Wilson M.C."/>
            <person name="Mori T."/>
            <person name="Ruckert C."/>
            <person name="Uria A.R."/>
            <person name="Helf M.J."/>
            <person name="Takada K."/>
            <person name="Gernert C."/>
            <person name="Steffens U.A."/>
            <person name="Heycke N."/>
            <person name="Schmitt S."/>
            <person name="Rinke C."/>
            <person name="Helfrich E.J."/>
            <person name="Brachmann A.O."/>
            <person name="Gurgui C."/>
            <person name="Wakimoto T."/>
            <person name="Kracht M."/>
            <person name="Crusemann M."/>
            <person name="Hentschel U."/>
            <person name="Abe I."/>
            <person name="Matsunaga S."/>
            <person name="Kalinowski J."/>
            <person name="Takeyama H."/>
            <person name="Piel J."/>
        </authorList>
    </citation>
    <scope>NUCLEOTIDE SEQUENCE [LARGE SCALE GENOMIC DNA]</scope>
    <source>
        <strain evidence="4">TSY2</strain>
    </source>
</reference>
<dbReference type="Gene3D" id="3.40.50.300">
    <property type="entry name" value="P-loop containing nucleotide triphosphate hydrolases"/>
    <property type="match status" value="1"/>
</dbReference>
<dbReference type="InterPro" id="IPR003593">
    <property type="entry name" value="AAA+_ATPase"/>
</dbReference>
<dbReference type="Gene3D" id="3.30.450.90">
    <property type="match status" value="1"/>
</dbReference>